<evidence type="ECO:0000259" key="3">
    <source>
        <dbReference type="Pfam" id="PF20231"/>
    </source>
</evidence>
<dbReference type="EMBL" id="CACRXK020012332">
    <property type="protein sequence ID" value="CAB4023127.1"/>
    <property type="molecule type" value="Genomic_DNA"/>
</dbReference>
<feature type="compositionally biased region" description="Basic and acidic residues" evidence="1">
    <location>
        <begin position="184"/>
        <end position="193"/>
    </location>
</feature>
<feature type="region of interest" description="Disordered" evidence="1">
    <location>
        <begin position="184"/>
        <end position="214"/>
    </location>
</feature>
<protein>
    <recommendedName>
        <fullName evidence="3">DUF6589 domain-containing protein</fullName>
    </recommendedName>
</protein>
<dbReference type="AlphaFoldDB" id="A0A7D9J6W6"/>
<evidence type="ECO:0000313" key="5">
    <source>
        <dbReference type="Proteomes" id="UP001152795"/>
    </source>
</evidence>
<organism evidence="4 5">
    <name type="scientific">Paramuricea clavata</name>
    <name type="common">Red gorgonian</name>
    <name type="synonym">Violescent sea-whip</name>
    <dbReference type="NCBI Taxonomy" id="317549"/>
    <lineage>
        <taxon>Eukaryota</taxon>
        <taxon>Metazoa</taxon>
        <taxon>Cnidaria</taxon>
        <taxon>Anthozoa</taxon>
        <taxon>Octocorallia</taxon>
        <taxon>Malacalcyonacea</taxon>
        <taxon>Plexauridae</taxon>
        <taxon>Paramuricea</taxon>
    </lineage>
</organism>
<feature type="domain" description="DUF6589" evidence="3">
    <location>
        <begin position="116"/>
        <end position="543"/>
    </location>
</feature>
<feature type="non-terminal residue" evidence="4">
    <location>
        <position position="1"/>
    </location>
</feature>
<gene>
    <name evidence="4" type="ORF">PACLA_8A045733</name>
</gene>
<evidence type="ECO:0000313" key="4">
    <source>
        <dbReference type="EMBL" id="CAB4023127.1"/>
    </source>
</evidence>
<proteinExistence type="predicted"/>
<comment type="caution">
    <text evidence="4">The sequence shown here is derived from an EMBL/GenBank/DDBJ whole genome shotgun (WGS) entry which is preliminary data.</text>
</comment>
<sequence>YVTQKLRCKVSSKLYSIVLIAVFNFIVLDQQKDMLLKLLGGHFSDVVVKKVKDEKVFRGTGDNWDLKILKGHMRKEIQNEDLHLFASNLIENRVSFNHLPNDKPKGDIKQFPRKNFSLNVNEMRRYVDCAKTLVGRIVMEFLPKFKFLKAVVPDHISHEYSEQMSQKSTIVSLPIINANEAKYEDSGKLDKAPVTENPPVPQGPAAPGQTDAHRHDTVHDPMHEMKIAFSGDQLTRVRFAGAKDLLAGSHTPSDRFEHCSPFKPVMWHTRASLLQYSYSFLHKPDSVDQVGTLKYFREKYNRKNVTPSKVIDTFEGSEELFLSVARAYIIAAVLDFFGMSNLEDEPTLHPFPENIAHKTISDKKQYFDDVFGKFIDKFLLQKVDADDLDDGDDDYVKNYALSFIFLGVLIMQMRDTGAEGDGQRNLINQKLLLSVFKAMGSYSKYAIEMFVSIAQIECLLTPRLSEEFKWGFFVNWRGGIGHNIEDDLAQEISNRLSKRIVQRMGPNKTLASISKVCKASTGVHLVLNQFDSSMGIHPKSVQHTTRDSTKDEKEMIADIVQLNPFNYVAGRQHDSFPEFKKSPLKYLNIVQFHQWLDKHKAEFPN</sequence>
<keyword evidence="5" id="KW-1185">Reference proteome</keyword>
<evidence type="ECO:0000256" key="1">
    <source>
        <dbReference type="SAM" id="MobiDB-lite"/>
    </source>
</evidence>
<reference evidence="4" key="1">
    <citation type="submission" date="2020-04" db="EMBL/GenBank/DDBJ databases">
        <authorList>
            <person name="Alioto T."/>
            <person name="Alioto T."/>
            <person name="Gomez Garrido J."/>
        </authorList>
    </citation>
    <scope>NUCLEOTIDE SEQUENCE</scope>
    <source>
        <strain evidence="4">A484AB</strain>
    </source>
</reference>
<dbReference type="InterPro" id="IPR046496">
    <property type="entry name" value="DUF6589"/>
</dbReference>
<evidence type="ECO:0000256" key="2">
    <source>
        <dbReference type="SAM" id="Phobius"/>
    </source>
</evidence>
<dbReference type="Proteomes" id="UP001152795">
    <property type="component" value="Unassembled WGS sequence"/>
</dbReference>
<feature type="transmembrane region" description="Helical" evidence="2">
    <location>
        <begin position="12"/>
        <end position="28"/>
    </location>
</feature>
<accession>A0A7D9J6W6</accession>
<keyword evidence="2" id="KW-0812">Transmembrane</keyword>
<dbReference type="Pfam" id="PF20231">
    <property type="entry name" value="DUF6589"/>
    <property type="match status" value="1"/>
</dbReference>
<keyword evidence="2" id="KW-1133">Transmembrane helix</keyword>
<name>A0A7D9J6W6_PARCT</name>
<keyword evidence="2" id="KW-0472">Membrane</keyword>
<dbReference type="OrthoDB" id="5976369at2759"/>